<dbReference type="FunFam" id="3.90.228.10:FF:000008">
    <property type="entry name" value="Poly [ADP-ribose] polymerase"/>
    <property type="match status" value="1"/>
</dbReference>
<proteinExistence type="predicted"/>
<feature type="compositionally biased region" description="Basic and acidic residues" evidence="7">
    <location>
        <begin position="252"/>
        <end position="273"/>
    </location>
</feature>
<dbReference type="Gene3D" id="3.90.228.10">
    <property type="match status" value="2"/>
</dbReference>
<comment type="caution">
    <text evidence="10">The sequence shown here is derived from an EMBL/GenBank/DDBJ whole genome shotgun (WGS) entry which is preliminary data.</text>
</comment>
<dbReference type="EC" id="2.4.2.-" evidence="6"/>
<evidence type="ECO:0000256" key="7">
    <source>
        <dbReference type="SAM" id="MobiDB-lite"/>
    </source>
</evidence>
<dbReference type="InterPro" id="IPR037197">
    <property type="entry name" value="WWE_dom_sf"/>
</dbReference>
<sequence length="3048" mass="337241">MELEEKVKKLEKEFPGLSKLLIKRTLCDDDVREDLTEARQKLQKFTKGPFLINPAAAADDKELEGNRYSPHLDGLSNIRNTLCEEGDAPKTKNSFRDSLDGSVVRGGSATGNRPTPFQLPNTEERALNGRQAGFVTELSNLVSTGLKIAGPPKYLASENSEIPRKRSVIDSNTKLGGIQEKTNAKQVPDPPKPKPKPNWRKQREAEDHSHFTPRQLNERDRGSKDSHGRQVLPVSLREIGSRETSAPSSFDDSDREKVRQNEPSRRGQGDRGRTRNRGSHRGRGQTGIRRAESISGVTGEGPADNVKDEDGRSQFERNKLLVRGLAEETSQDGLLNFIEAKSSGQEVEDVQILKNGNALVIMADDIKDFRKIKTKCEERGLDGAQVSIEQVPVCKSILVTGFSENVTHDFIELYFESRRNGGGPVEKVHYRPKSGRAVVVFQDAKDMEKVITRHEEKPHVLQQTQVSIKVYQEFLEGEDADLADGSGDLGACATGASEARVSKKPDAKTQQLHIAVDPDVMEYVNSTGFQAELNNSLAVKKSEITWKPNSKMAVIVYRGEDDSDSWQSERIDQVQSYLGKFAKCDVQVTKDFWEAVVANVPSIRACLGVDPPLVKAISDSNVARIVSLGTDVKSNEEKVKSKLEEIYREETRKTYLKKKIPNVPEERLILLKKIKFAEKLQEKNKELEIKFDTEAEEIYFEGPRPQFTEATMKFYKQMADMVEKKLTLSVSILEILNTDEGLQTVKQCNEDYKELKGPPAVTSGVQAGPPTLPISQMQSLLSSTLQRKRLAPPPPTASLHAQSRLPMTSDAQQGPPTTPLRMRSLPSSTSQGERAPTTPSPAVPLRVQSKPSRSQALKRLAPSPPNLSQMEQLPPATPPHKQSTASPPQAPPPPALPLHAPVMPQLRPKQLSQLHSNKGFLDGNDAVTNKISKRDDAALKDSKNMNVDLTDLEEKVRKLKEEFSSLPKVLIKKTLCGDDIDGDLLKARQRLQDFNKLKDQGDRFISSAAGEITIGKLNRDMTISPPLAGWSSSRPGEQSMKAGRKGGGNLLPENWTPMPLDDRGNDVSVHLVELDTSSSEYQEVEDRVLETANHPIEIVSIERVQNPFLYQSYQLAKQKVERNNGESNERQLFHGTSPVNIKKINAQGFDRSLSGSAHGAVYGTGVYFARDASYSIGYASQPSVGTHRVMYLARVVTDQKCGNRNYATTVGVERSRQEERLILLKKIKFAEKLQEKNKELEIKFDTEAEEIYFEGPQPQFTEATMKFYKQMADMVEKKVTLSVSILEILNTDEGLQTVKRELERNNVEAVFVIEKDATIVGSSAAHADNAARLVNKLMLEEKVQVDEKSKHLLKSAEWLKLCDEMNQTAVRVHRNNWSDTYVAGFKDDVTEVIKKFNTFLENNCIREESFVCASDIERRYLLELRQDDLRAIQDQLKDFVVNIKKGKDDDDFVISGNREGLKRVKKEIGALINATESKTFEVKQPGLRKYFDSGKGDRLVKSVEKDQDCAIKVQENLGRGRRDEELRLESVSDGSTSSVDSEDDAEDDQATAFGTDASTLVIAQRHKVSWKPGNIEAEKADVLVSSQGACDQAIIKAGGPQAATPNVGDITVSGGFSSVSHVIHTNCCKWNNGGGEPTLRAIVQKCLQTGETLGANSIAFPVIGTGNLHFPRDTASRIIKKTEGTSGVGIEVLQGDLCQETSDAIVNITSKDLNMDRAGKLSKGVKRRGGQQIQDELSQFGQQSSGTALITSGGNLPAPNIIHLIPDNNNKDHLQQCVERCLQLAETQSLRSISIPAVGTGAYGMSAVDSASLIFKALTNFSASFRTLRKVRIVIFEAPMLMAFQQAHQRYPFSSHAGVSQRMHFHCPFKVEVTNGDLTQESSTEAIMNIISTDMNMNNAGDLSKAIARQSGPQVQQECNQLGKQSPGTAVLTKGGNLQVPHIIHIIPGSSDKKHLQQCLEEGLRVADSNNFQAISIPCVGTGGYGLTGADSAQLTFKALNAFSVRCKSIQKVRVVVFQVSMMQEFLQEQKKQPVQDIEEEDSDSENAAARPTRRLRRRQAPAQDNEHFVKISVIGKDKLSVGKAVESLKKGFSDACTMEKVESEVVSQLSDKQRDILRKKSKDRDVKLEIEDDVDRIVVRGEPAEVSGMVGEIWKEINERTKKKQEEEQAKLVSKNTLRAIVQKCLQTGETLGANSIAFPVIGTGNLHFPRDTASRIMLDETVNFCRTNPASNLRDIRFVVFNQDQTLTAAFKQEMDKLQPQLTGHSAIASVARGIRSFFGRKKTAGTSGVGIEVLQGDLCQETSDAIVNITSKDLNMDSAGKLSKEVKRRGGQQIQDELNQFGQQSSGTALITSGGNLPAPNIIHLIPDNNNKDHLQQCVERCLQLAETQSLRSISIPAVGTGAYGMSAVDSASFIFKALTNFSASFRTLRKVRIVIFEAPMLLAFQQAHQRYPFSSHAGVSQRMHFHCPFKVEVTNGDLTQESSTEAIMNIISTDMNMNNAGDLSKAIARQSGPQVQQECNQLGKQSPGTAVLTKGGNLQVPHIIHIIPGSSDKKHLQQCLEEGLRVADSNNFQAISIPCVGTGGYGLTGADSAQLTFKALNAFSVRCKSIQKVRVVVFQASMMHEFLQEQKKQPAQDIEEEDSDSENVAARPTRRLRRRQAPTQGNERFVKVSVIGKDKFSVGKAVESLKKSFSDSCTIEKVESEVVSQLSDKQKDFLRKKAKDRDVELKIEDDVDRIVVRGEPTEVSGMVGEIWKEINERTKKKQEEEQAKLVSKNIEWSYEIHGAKMAFAPKANGKIELAHSKDEPTVQVSLRRDKFIIDLKRNSGRGQTSGEQITLSRKVKGADEGIALPKHWAPMPRPDMTVHTVQLLPGSTEYQDVVNKFQVTARGVTITKIERVQNPHLYQAYLVRKRKMDKDTGGNSERQLFHGTSSKNIKSINAQGLNRSFAGVNGVALGRGVYFARDASYSIGYARGSGTRHMYLARVLVGQYCQGNSSMIVPPAKNSARPEILYESVVDNPANPAAFVVFYDNQCYPEYLITFQ</sequence>
<dbReference type="PANTHER" id="PTHR14453">
    <property type="entry name" value="PARP/ZINC FINGER CCCH TYPE DOMAIN CONTAINING PROTEIN"/>
    <property type="match status" value="1"/>
</dbReference>
<evidence type="ECO:0000256" key="5">
    <source>
        <dbReference type="ARBA" id="ARBA00023242"/>
    </source>
</evidence>
<dbReference type="PROSITE" id="PS51154">
    <property type="entry name" value="MACRO"/>
    <property type="match status" value="4"/>
</dbReference>
<dbReference type="InterPro" id="IPR002589">
    <property type="entry name" value="Macro_dom"/>
</dbReference>
<feature type="domain" description="PARP catalytic" evidence="8">
    <location>
        <begin position="1058"/>
        <end position="1257"/>
    </location>
</feature>
<feature type="region of interest" description="Disordered" evidence="7">
    <location>
        <begin position="159"/>
        <end position="312"/>
    </location>
</feature>
<feature type="domain" description="Macro" evidence="9">
    <location>
        <begin position="2281"/>
        <end position="2456"/>
    </location>
</feature>
<dbReference type="InterPro" id="IPR043472">
    <property type="entry name" value="Macro_dom-like"/>
</dbReference>
<feature type="domain" description="Macro" evidence="9">
    <location>
        <begin position="1858"/>
        <end position="2034"/>
    </location>
</feature>
<feature type="compositionally biased region" description="Basic residues" evidence="7">
    <location>
        <begin position="274"/>
        <end position="283"/>
    </location>
</feature>
<evidence type="ECO:0000256" key="3">
    <source>
        <dbReference type="ARBA" id="ARBA00022679"/>
    </source>
</evidence>
<dbReference type="GO" id="GO:0005634">
    <property type="term" value="C:nucleus"/>
    <property type="evidence" value="ECO:0007669"/>
    <property type="project" value="UniProtKB-SubCell"/>
</dbReference>
<dbReference type="SUPFAM" id="SSF52949">
    <property type="entry name" value="Macro domain-like"/>
    <property type="match status" value="6"/>
</dbReference>
<feature type="compositionally biased region" description="Polar residues" evidence="7">
    <location>
        <begin position="110"/>
        <end position="121"/>
    </location>
</feature>
<accession>A0A2B4RKZ2</accession>
<reference evidence="11" key="1">
    <citation type="journal article" date="2017" name="bioRxiv">
        <title>Comparative analysis of the genomes of Stylophora pistillata and Acropora digitifera provides evidence for extensive differences between species of corals.</title>
        <authorList>
            <person name="Voolstra C.R."/>
            <person name="Li Y."/>
            <person name="Liew Y.J."/>
            <person name="Baumgarten S."/>
            <person name="Zoccola D."/>
            <person name="Flot J.-F."/>
            <person name="Tambutte S."/>
            <person name="Allemand D."/>
            <person name="Aranda M."/>
        </authorList>
    </citation>
    <scope>NUCLEOTIDE SEQUENCE [LARGE SCALE GENOMIC DNA]</scope>
</reference>
<feature type="region of interest" description="Disordered" evidence="7">
    <location>
        <begin position="2633"/>
        <end position="2667"/>
    </location>
</feature>
<feature type="region of interest" description="Disordered" evidence="7">
    <location>
        <begin position="2031"/>
        <end position="2064"/>
    </location>
</feature>
<dbReference type="InterPro" id="IPR012317">
    <property type="entry name" value="Poly(ADP-ribose)pol_cat_dom"/>
</dbReference>
<dbReference type="EMBL" id="LSMT01000502">
    <property type="protein sequence ID" value="PFX17027.1"/>
    <property type="molecule type" value="Genomic_DNA"/>
</dbReference>
<keyword evidence="4 6" id="KW-0520">NAD</keyword>
<protein>
    <recommendedName>
        <fullName evidence="6">Poly [ADP-ribose] polymerase</fullName>
        <shortName evidence="6">PARP</shortName>
        <ecNumber evidence="6">2.4.2.-</ecNumber>
    </recommendedName>
</protein>
<dbReference type="InterPro" id="IPR052056">
    <property type="entry name" value="Mono-ARTD/PARP"/>
</dbReference>
<dbReference type="PROSITE" id="PS51059">
    <property type="entry name" value="PARP_CATALYTIC"/>
    <property type="match status" value="2"/>
</dbReference>
<dbReference type="Gene3D" id="3.30.70.330">
    <property type="match status" value="1"/>
</dbReference>
<dbReference type="SMART" id="SM00506">
    <property type="entry name" value="A1pp"/>
    <property type="match status" value="5"/>
</dbReference>
<evidence type="ECO:0000256" key="2">
    <source>
        <dbReference type="ARBA" id="ARBA00022676"/>
    </source>
</evidence>
<dbReference type="Pfam" id="PF01661">
    <property type="entry name" value="Macro"/>
    <property type="match status" value="6"/>
</dbReference>
<feature type="region of interest" description="Disordered" evidence="7">
    <location>
        <begin position="785"/>
        <end position="901"/>
    </location>
</feature>
<evidence type="ECO:0000259" key="8">
    <source>
        <dbReference type="PROSITE" id="PS51059"/>
    </source>
</evidence>
<keyword evidence="11" id="KW-1185">Reference proteome</keyword>
<dbReference type="CDD" id="cd01439">
    <property type="entry name" value="TCCD_inducible_PARP_like"/>
    <property type="match status" value="1"/>
</dbReference>
<feature type="compositionally biased region" description="Basic and acidic residues" evidence="7">
    <location>
        <begin position="87"/>
        <end position="99"/>
    </location>
</feature>
<organism evidence="10 11">
    <name type="scientific">Stylophora pistillata</name>
    <name type="common">Smooth cauliflower coral</name>
    <dbReference type="NCBI Taxonomy" id="50429"/>
    <lineage>
        <taxon>Eukaryota</taxon>
        <taxon>Metazoa</taxon>
        <taxon>Cnidaria</taxon>
        <taxon>Anthozoa</taxon>
        <taxon>Hexacorallia</taxon>
        <taxon>Scleractinia</taxon>
        <taxon>Astrocoeniina</taxon>
        <taxon>Pocilloporidae</taxon>
        <taxon>Stylophora</taxon>
    </lineage>
</organism>
<dbReference type="GO" id="GO:0003723">
    <property type="term" value="F:RNA binding"/>
    <property type="evidence" value="ECO:0007669"/>
    <property type="project" value="InterPro"/>
</dbReference>
<dbReference type="GO" id="GO:0003950">
    <property type="term" value="F:NAD+ poly-ADP-ribosyltransferase activity"/>
    <property type="evidence" value="ECO:0007669"/>
    <property type="project" value="UniProtKB-UniRule"/>
</dbReference>
<dbReference type="Pfam" id="PF23085">
    <property type="entry name" value="RRM_PARP14_3"/>
    <property type="match status" value="1"/>
</dbReference>
<dbReference type="Gene3D" id="3.30.720.50">
    <property type="match status" value="1"/>
</dbReference>
<dbReference type="OrthoDB" id="5966295at2759"/>
<dbReference type="Proteomes" id="UP000225706">
    <property type="component" value="Unassembled WGS sequence"/>
</dbReference>
<evidence type="ECO:0000313" key="11">
    <source>
        <dbReference type="Proteomes" id="UP000225706"/>
    </source>
</evidence>
<dbReference type="GO" id="GO:0003714">
    <property type="term" value="F:transcription corepressor activity"/>
    <property type="evidence" value="ECO:0007669"/>
    <property type="project" value="TreeGrafter"/>
</dbReference>
<dbReference type="InterPro" id="IPR012677">
    <property type="entry name" value="Nucleotide-bd_a/b_plait_sf"/>
</dbReference>
<evidence type="ECO:0000256" key="1">
    <source>
        <dbReference type="ARBA" id="ARBA00004123"/>
    </source>
</evidence>
<evidence type="ECO:0000256" key="6">
    <source>
        <dbReference type="RuleBase" id="RU362114"/>
    </source>
</evidence>
<keyword evidence="3 6" id="KW-0808">Transferase</keyword>
<feature type="domain" description="Macro" evidence="9">
    <location>
        <begin position="1677"/>
        <end position="1852"/>
    </location>
</feature>
<evidence type="ECO:0000256" key="4">
    <source>
        <dbReference type="ARBA" id="ARBA00023027"/>
    </source>
</evidence>
<feature type="region of interest" description="Disordered" evidence="7">
    <location>
        <begin position="1025"/>
        <end position="1052"/>
    </location>
</feature>
<feature type="compositionally biased region" description="Basic and acidic residues" evidence="7">
    <location>
        <begin position="201"/>
        <end position="228"/>
    </location>
</feature>
<keyword evidence="5" id="KW-0539">Nucleus</keyword>
<dbReference type="GO" id="GO:0010629">
    <property type="term" value="P:negative regulation of gene expression"/>
    <property type="evidence" value="ECO:0007669"/>
    <property type="project" value="TreeGrafter"/>
</dbReference>
<comment type="subcellular location">
    <subcellularLocation>
        <location evidence="1">Nucleus</location>
    </subcellularLocation>
</comment>
<dbReference type="InterPro" id="IPR000504">
    <property type="entry name" value="RRM_dom"/>
</dbReference>
<feature type="domain" description="Macro" evidence="9">
    <location>
        <begin position="2462"/>
        <end position="2638"/>
    </location>
</feature>
<feature type="domain" description="PARP catalytic" evidence="8">
    <location>
        <begin position="2861"/>
        <end position="3048"/>
    </location>
</feature>
<keyword evidence="2 6" id="KW-0328">Glycosyltransferase</keyword>
<dbReference type="Gene3D" id="3.40.220.10">
    <property type="entry name" value="Leucine Aminopeptidase, subunit E, domain 1"/>
    <property type="match status" value="6"/>
</dbReference>
<name>A0A2B4RKZ2_STYPI</name>
<dbReference type="PANTHER" id="PTHR14453:SF67">
    <property type="entry name" value="POLY [ADP-RIBOSE] POLYMERASE"/>
    <property type="match status" value="1"/>
</dbReference>
<dbReference type="STRING" id="50429.A0A2B4RKZ2"/>
<feature type="compositionally biased region" description="Polar residues" evidence="7">
    <location>
        <begin position="799"/>
        <end position="815"/>
    </location>
</feature>
<dbReference type="GO" id="GO:0005737">
    <property type="term" value="C:cytoplasm"/>
    <property type="evidence" value="ECO:0007669"/>
    <property type="project" value="TreeGrafter"/>
</dbReference>
<evidence type="ECO:0000313" key="10">
    <source>
        <dbReference type="EMBL" id="PFX17027.1"/>
    </source>
</evidence>
<gene>
    <name evidence="10" type="primary">PARP14</name>
    <name evidence="10" type="ORF">AWC38_SpisGene18670</name>
</gene>
<dbReference type="SUPFAM" id="SSF56399">
    <property type="entry name" value="ADP-ribosylation"/>
    <property type="match status" value="2"/>
</dbReference>
<feature type="region of interest" description="Disordered" evidence="7">
    <location>
        <begin position="86"/>
        <end position="122"/>
    </location>
</feature>
<evidence type="ECO:0000259" key="9">
    <source>
        <dbReference type="PROSITE" id="PS51154"/>
    </source>
</evidence>
<feature type="compositionally biased region" description="Polar residues" evidence="7">
    <location>
        <begin position="169"/>
        <end position="185"/>
    </location>
</feature>
<feature type="region of interest" description="Disordered" evidence="7">
    <location>
        <begin position="1522"/>
        <end position="1548"/>
    </location>
</feature>
<dbReference type="Pfam" id="PF00644">
    <property type="entry name" value="PARP"/>
    <property type="match status" value="2"/>
</dbReference>
<dbReference type="SMART" id="SM00360">
    <property type="entry name" value="RRM"/>
    <property type="match status" value="2"/>
</dbReference>